<dbReference type="Gene3D" id="1.20.1090.10">
    <property type="entry name" value="Dehydroquinate synthase-like - alpha domain"/>
    <property type="match status" value="1"/>
</dbReference>
<dbReference type="AlphaFoldDB" id="A0A1B1AG06"/>
<dbReference type="PROSITE" id="PS00913">
    <property type="entry name" value="ADH_IRON_1"/>
    <property type="match status" value="1"/>
</dbReference>
<dbReference type="InterPro" id="IPR001670">
    <property type="entry name" value="ADH_Fe/GldA"/>
</dbReference>
<evidence type="ECO:0000256" key="1">
    <source>
        <dbReference type="ARBA" id="ARBA00001962"/>
    </source>
</evidence>
<dbReference type="Pfam" id="PF25137">
    <property type="entry name" value="ADH_Fe_C"/>
    <property type="match status" value="1"/>
</dbReference>
<evidence type="ECO:0000256" key="5">
    <source>
        <dbReference type="ARBA" id="ARBA00049243"/>
    </source>
</evidence>
<dbReference type="GO" id="GO:0046872">
    <property type="term" value="F:metal ion binding"/>
    <property type="evidence" value="ECO:0007669"/>
    <property type="project" value="InterPro"/>
</dbReference>
<dbReference type="KEGG" id="cbot:ATE48_05940"/>
<evidence type="ECO:0000259" key="7">
    <source>
        <dbReference type="Pfam" id="PF25137"/>
    </source>
</evidence>
<dbReference type="InterPro" id="IPR039697">
    <property type="entry name" value="Alcohol_dehydrogenase_Fe"/>
</dbReference>
<dbReference type="Gene3D" id="3.40.50.1970">
    <property type="match status" value="1"/>
</dbReference>
<feature type="domain" description="Alcohol dehydrogenase iron-type/glycerol dehydrogenase GldA" evidence="6">
    <location>
        <begin position="9"/>
        <end position="175"/>
    </location>
</feature>
<comment type="catalytic activity">
    <reaction evidence="5">
        <text>a primary alcohol + NAD(+) = an aldehyde + NADH + H(+)</text>
        <dbReference type="Rhea" id="RHEA:10736"/>
        <dbReference type="ChEBI" id="CHEBI:15378"/>
        <dbReference type="ChEBI" id="CHEBI:15734"/>
        <dbReference type="ChEBI" id="CHEBI:17478"/>
        <dbReference type="ChEBI" id="CHEBI:57540"/>
        <dbReference type="ChEBI" id="CHEBI:57945"/>
        <dbReference type="EC" id="1.1.1.1"/>
    </reaction>
</comment>
<protein>
    <submittedName>
        <fullName evidence="8">4-hydroxybutyrate dehydrogenase</fullName>
    </submittedName>
</protein>
<dbReference type="FunCoup" id="A0A1B1AG06">
    <property type="interactions" value="494"/>
</dbReference>
<dbReference type="Proteomes" id="UP000092498">
    <property type="component" value="Chromosome"/>
</dbReference>
<dbReference type="FunFam" id="3.40.50.1970:FF:000003">
    <property type="entry name" value="Alcohol dehydrogenase, iron-containing"/>
    <property type="match status" value="1"/>
</dbReference>
<dbReference type="CDD" id="cd14861">
    <property type="entry name" value="Fe-ADH-like"/>
    <property type="match status" value="1"/>
</dbReference>
<dbReference type="PANTHER" id="PTHR11496">
    <property type="entry name" value="ALCOHOL DEHYDROGENASE"/>
    <property type="match status" value="1"/>
</dbReference>
<dbReference type="RefSeq" id="WP_066768892.1">
    <property type="nucleotide sequence ID" value="NZ_CP013244.1"/>
</dbReference>
<keyword evidence="9" id="KW-1185">Reference proteome</keyword>
<dbReference type="GO" id="GO:0004022">
    <property type="term" value="F:alcohol dehydrogenase (NAD+) activity"/>
    <property type="evidence" value="ECO:0007669"/>
    <property type="project" value="UniProtKB-EC"/>
</dbReference>
<feature type="domain" description="Fe-containing alcohol dehydrogenase-like C-terminal" evidence="7">
    <location>
        <begin position="186"/>
        <end position="373"/>
    </location>
</feature>
<dbReference type="SUPFAM" id="SSF56796">
    <property type="entry name" value="Dehydroquinate synthase-like"/>
    <property type="match status" value="1"/>
</dbReference>
<evidence type="ECO:0000256" key="3">
    <source>
        <dbReference type="ARBA" id="ARBA00023002"/>
    </source>
</evidence>
<organism evidence="8 9">
    <name type="scientific">Candidatus Viadribacter manganicus</name>
    <dbReference type="NCBI Taxonomy" id="1759059"/>
    <lineage>
        <taxon>Bacteria</taxon>
        <taxon>Pseudomonadati</taxon>
        <taxon>Pseudomonadota</taxon>
        <taxon>Alphaproteobacteria</taxon>
        <taxon>Hyphomonadales</taxon>
        <taxon>Hyphomonadaceae</taxon>
        <taxon>Candidatus Viadribacter</taxon>
    </lineage>
</organism>
<dbReference type="InterPro" id="IPR018211">
    <property type="entry name" value="ADH_Fe_CS"/>
</dbReference>
<dbReference type="EMBL" id="CP013244">
    <property type="protein sequence ID" value="ANP45490.1"/>
    <property type="molecule type" value="Genomic_DNA"/>
</dbReference>
<name>A0A1B1AG06_9PROT</name>
<dbReference type="OrthoDB" id="9815791at2"/>
<evidence type="ECO:0000313" key="8">
    <source>
        <dbReference type="EMBL" id="ANP45490.1"/>
    </source>
</evidence>
<evidence type="ECO:0000313" key="9">
    <source>
        <dbReference type="Proteomes" id="UP000092498"/>
    </source>
</evidence>
<dbReference type="InParanoid" id="A0A1B1AG06"/>
<dbReference type="Pfam" id="PF00465">
    <property type="entry name" value="Fe-ADH"/>
    <property type="match status" value="1"/>
</dbReference>
<dbReference type="InterPro" id="IPR056798">
    <property type="entry name" value="ADH_Fe_C"/>
</dbReference>
<gene>
    <name evidence="8" type="ORF">ATE48_05940</name>
</gene>
<dbReference type="PANTHER" id="PTHR11496:SF102">
    <property type="entry name" value="ALCOHOL DEHYDROGENASE 4"/>
    <property type="match status" value="1"/>
</dbReference>
<evidence type="ECO:0000259" key="6">
    <source>
        <dbReference type="Pfam" id="PF00465"/>
    </source>
</evidence>
<comment type="similarity">
    <text evidence="2">Belongs to the iron-containing alcohol dehydrogenase family.</text>
</comment>
<dbReference type="STRING" id="1759059.ATE48_05940"/>
<accession>A0A1B1AG06</accession>
<comment type="cofactor">
    <cofactor evidence="1">
        <name>Fe cation</name>
        <dbReference type="ChEBI" id="CHEBI:24875"/>
    </cofactor>
</comment>
<keyword evidence="4" id="KW-0520">NAD</keyword>
<proteinExistence type="inferred from homology"/>
<keyword evidence="3" id="KW-0560">Oxidoreductase</keyword>
<evidence type="ECO:0000256" key="2">
    <source>
        <dbReference type="ARBA" id="ARBA00007358"/>
    </source>
</evidence>
<reference evidence="8 9" key="1">
    <citation type="submission" date="2015-11" db="EMBL/GenBank/DDBJ databases">
        <title>Whole-Genome Sequence of Candidatus Oderbacter manganicum from the National Park Lower Oder Valley, Germany.</title>
        <authorList>
            <person name="Braun B."/>
            <person name="Liere K."/>
            <person name="Szewzyk U."/>
        </authorList>
    </citation>
    <scope>NUCLEOTIDE SEQUENCE [LARGE SCALE GENOMIC DNA]</scope>
    <source>
        <strain evidence="8 9">OTSz_A_272</strain>
    </source>
</reference>
<evidence type="ECO:0000256" key="4">
    <source>
        <dbReference type="ARBA" id="ARBA00023027"/>
    </source>
</evidence>
<sequence>MAQMNFLTQCTFDFGALAQISRILKTNGVSRPFVVTDPGLKSNGLLDILLSALGEPPAGVFTDTPPNPTESASRAAADAYRASGADGIIAFGGGSSMDLAKAMGLMVTHEGPFERLGGSKRGMKFITKIPPLIAVPTTAGTGSEVSPGAVVILDNGMKETFVSAFLVPTAAVCDPELTLGLPASLTAATGMDAMTHCIEAVLTPVVHPPAEAIGIDGAERISKWLERAVKDGSDRDARWHMMMGSFEGALAFAKGLGAVHGLSHALGRIHELKLHHGTLNAVILPHSLAMIGNSAEEKFARLRRALGLAPNADLPQYIADLNARIGLPSGLGAMGVKVEHGEGAIDYAVADLATLSNAVPFDGDKYRELFKRAL</sequence>